<sequence length="140" mass="15385">MQLYSGNLWEFCNVEDGDKSPDADMSCLEFGKDDIWVPEVAFTVNLRSIGVSRLAAEEEDDGKVNDDEIEPPPEVTDLDDPLQAAIALNVISHTMLIDDAAILNTKRDDFIGGAEEQQLCRHAQSPPGTRRRSNANLAAL</sequence>
<protein>
    <submittedName>
        <fullName evidence="1">Uncharacterized protein</fullName>
    </submittedName>
</protein>
<dbReference type="Proteomes" id="UP000821845">
    <property type="component" value="Chromosome 4"/>
</dbReference>
<evidence type="ECO:0000313" key="2">
    <source>
        <dbReference type="Proteomes" id="UP000821845"/>
    </source>
</evidence>
<reference evidence="1" key="1">
    <citation type="submission" date="2020-05" db="EMBL/GenBank/DDBJ databases">
        <title>Large-scale comparative analyses of tick genomes elucidate their genetic diversity and vector capacities.</title>
        <authorList>
            <person name="Jia N."/>
            <person name="Wang J."/>
            <person name="Shi W."/>
            <person name="Du L."/>
            <person name="Sun Y."/>
            <person name="Zhan W."/>
            <person name="Jiang J."/>
            <person name="Wang Q."/>
            <person name="Zhang B."/>
            <person name="Ji P."/>
            <person name="Sakyi L.B."/>
            <person name="Cui X."/>
            <person name="Yuan T."/>
            <person name="Jiang B."/>
            <person name="Yang W."/>
            <person name="Lam T.T.-Y."/>
            <person name="Chang Q."/>
            <person name="Ding S."/>
            <person name="Wang X."/>
            <person name="Zhu J."/>
            <person name="Ruan X."/>
            <person name="Zhao L."/>
            <person name="Wei J."/>
            <person name="Que T."/>
            <person name="Du C."/>
            <person name="Cheng J."/>
            <person name="Dai P."/>
            <person name="Han X."/>
            <person name="Huang E."/>
            <person name="Gao Y."/>
            <person name="Liu J."/>
            <person name="Shao H."/>
            <person name="Ye R."/>
            <person name="Li L."/>
            <person name="Wei W."/>
            <person name="Wang X."/>
            <person name="Wang C."/>
            <person name="Yang T."/>
            <person name="Huo Q."/>
            <person name="Li W."/>
            <person name="Guo W."/>
            <person name="Chen H."/>
            <person name="Zhou L."/>
            <person name="Ni X."/>
            <person name="Tian J."/>
            <person name="Zhou Y."/>
            <person name="Sheng Y."/>
            <person name="Liu T."/>
            <person name="Pan Y."/>
            <person name="Xia L."/>
            <person name="Li J."/>
            <person name="Zhao F."/>
            <person name="Cao W."/>
        </authorList>
    </citation>
    <scope>NUCLEOTIDE SEQUENCE</scope>
    <source>
        <strain evidence="1">Hyas-2018</strain>
    </source>
</reference>
<dbReference type="EMBL" id="CM023484">
    <property type="protein sequence ID" value="KAH6933943.1"/>
    <property type="molecule type" value="Genomic_DNA"/>
</dbReference>
<gene>
    <name evidence="1" type="ORF">HPB50_019135</name>
</gene>
<proteinExistence type="predicted"/>
<accession>A0ACB7SGE4</accession>
<comment type="caution">
    <text evidence="1">The sequence shown here is derived from an EMBL/GenBank/DDBJ whole genome shotgun (WGS) entry which is preliminary data.</text>
</comment>
<keyword evidence="2" id="KW-1185">Reference proteome</keyword>
<evidence type="ECO:0000313" key="1">
    <source>
        <dbReference type="EMBL" id="KAH6933943.1"/>
    </source>
</evidence>
<organism evidence="1 2">
    <name type="scientific">Hyalomma asiaticum</name>
    <name type="common">Tick</name>
    <dbReference type="NCBI Taxonomy" id="266040"/>
    <lineage>
        <taxon>Eukaryota</taxon>
        <taxon>Metazoa</taxon>
        <taxon>Ecdysozoa</taxon>
        <taxon>Arthropoda</taxon>
        <taxon>Chelicerata</taxon>
        <taxon>Arachnida</taxon>
        <taxon>Acari</taxon>
        <taxon>Parasitiformes</taxon>
        <taxon>Ixodida</taxon>
        <taxon>Ixodoidea</taxon>
        <taxon>Ixodidae</taxon>
        <taxon>Hyalomminae</taxon>
        <taxon>Hyalomma</taxon>
    </lineage>
</organism>
<name>A0ACB7SGE4_HYAAI</name>